<organism evidence="1 2">
    <name type="scientific">Melipona bicolor</name>
    <dbReference type="NCBI Taxonomy" id="60889"/>
    <lineage>
        <taxon>Eukaryota</taxon>
        <taxon>Metazoa</taxon>
        <taxon>Ecdysozoa</taxon>
        <taxon>Arthropoda</taxon>
        <taxon>Hexapoda</taxon>
        <taxon>Insecta</taxon>
        <taxon>Pterygota</taxon>
        <taxon>Neoptera</taxon>
        <taxon>Endopterygota</taxon>
        <taxon>Hymenoptera</taxon>
        <taxon>Apocrita</taxon>
        <taxon>Aculeata</taxon>
        <taxon>Apoidea</taxon>
        <taxon>Anthophila</taxon>
        <taxon>Apidae</taxon>
        <taxon>Melipona</taxon>
    </lineage>
</organism>
<evidence type="ECO:0000313" key="2">
    <source>
        <dbReference type="Proteomes" id="UP001177670"/>
    </source>
</evidence>
<dbReference type="Proteomes" id="UP001177670">
    <property type="component" value="Unassembled WGS sequence"/>
</dbReference>
<comment type="caution">
    <text evidence="1">The sequence shown here is derived from an EMBL/GenBank/DDBJ whole genome shotgun (WGS) entry which is preliminary data.</text>
</comment>
<sequence>MVYRGIDEERRSEKDGTWVVQLDGKRRTELWGNSGAHLTNRYLVRPPIRSLIIDPAHSPTTEQPG</sequence>
<protein>
    <submittedName>
        <fullName evidence="1">Uncharacterized protein</fullName>
    </submittedName>
</protein>
<dbReference type="AlphaFoldDB" id="A0AA40GCL7"/>
<evidence type="ECO:0000313" key="1">
    <source>
        <dbReference type="EMBL" id="KAK1134870.1"/>
    </source>
</evidence>
<keyword evidence="2" id="KW-1185">Reference proteome</keyword>
<proteinExistence type="predicted"/>
<gene>
    <name evidence="1" type="ORF">K0M31_007638</name>
</gene>
<name>A0AA40GCL7_9HYME</name>
<reference evidence="1" key="1">
    <citation type="submission" date="2021-10" db="EMBL/GenBank/DDBJ databases">
        <title>Melipona bicolor Genome sequencing and assembly.</title>
        <authorList>
            <person name="Araujo N.S."/>
            <person name="Arias M.C."/>
        </authorList>
    </citation>
    <scope>NUCLEOTIDE SEQUENCE</scope>
    <source>
        <strain evidence="1">USP_2M_L1-L4_2017</strain>
        <tissue evidence="1">Whole body</tissue>
    </source>
</reference>
<accession>A0AA40GCL7</accession>
<dbReference type="EMBL" id="JAHYIQ010000002">
    <property type="protein sequence ID" value="KAK1134870.1"/>
    <property type="molecule type" value="Genomic_DNA"/>
</dbReference>